<feature type="domain" description="Methyltransferase" evidence="4">
    <location>
        <begin position="72"/>
        <end position="162"/>
    </location>
</feature>
<dbReference type="InterPro" id="IPR041698">
    <property type="entry name" value="Methyltransf_25"/>
</dbReference>
<dbReference type="Pfam" id="PF13649">
    <property type="entry name" value="Methyltransf_25"/>
    <property type="match status" value="1"/>
</dbReference>
<dbReference type="PROSITE" id="PS51585">
    <property type="entry name" value="SAM_MT_TPMT"/>
    <property type="match status" value="1"/>
</dbReference>
<evidence type="ECO:0000256" key="1">
    <source>
        <dbReference type="ARBA" id="ARBA00022603"/>
    </source>
</evidence>
<keyword evidence="2" id="KW-0808">Transferase</keyword>
<evidence type="ECO:0000256" key="3">
    <source>
        <dbReference type="ARBA" id="ARBA00022691"/>
    </source>
</evidence>
<reference evidence="5 6" key="1">
    <citation type="submission" date="2020-03" db="EMBL/GenBank/DDBJ databases">
        <title>Two novel Motilibacter sp.</title>
        <authorList>
            <person name="Liu S."/>
        </authorList>
    </citation>
    <scope>NUCLEOTIDE SEQUENCE [LARGE SCALE GENOMIC DNA]</scope>
    <source>
        <strain evidence="5 6">E257</strain>
    </source>
</reference>
<comment type="caution">
    <text evidence="5">The sequence shown here is derived from an EMBL/GenBank/DDBJ whole genome shotgun (WGS) entry which is preliminary data.</text>
</comment>
<gene>
    <name evidence="5" type="ORF">G9H71_14645</name>
</gene>
<dbReference type="InterPro" id="IPR029063">
    <property type="entry name" value="SAM-dependent_MTases_sf"/>
</dbReference>
<protein>
    <submittedName>
        <fullName evidence="5">Class I SAM-dependent methyltransferase</fullName>
    </submittedName>
</protein>
<dbReference type="GO" id="GO:0008168">
    <property type="term" value="F:methyltransferase activity"/>
    <property type="evidence" value="ECO:0007669"/>
    <property type="project" value="UniProtKB-KW"/>
</dbReference>
<evidence type="ECO:0000259" key="4">
    <source>
        <dbReference type="Pfam" id="PF13649"/>
    </source>
</evidence>
<sequence length="218" mass="23467">MNEPRDWDLWADELSARALAAGQPTRWFEELYAAGRSGAVSMPWDRDAPHPLLQAWTLEHGVRGEGRSAVVVGCGLGADAEHLARLGFRTTAFDLAPTAIETARARHPGSSVDYRVADLLDLPPQWARSFDLVVEVFTLQALPDPPRAQAGRAVAGLVAPGGTLLAVAFRRSAGEPADEGPPFALTRADLAGLATDGLELVAIEEADGPRWRAEYRRV</sequence>
<dbReference type="Gene3D" id="3.40.50.150">
    <property type="entry name" value="Vaccinia Virus protein VP39"/>
    <property type="match status" value="1"/>
</dbReference>
<keyword evidence="3" id="KW-0949">S-adenosyl-L-methionine</keyword>
<dbReference type="CDD" id="cd02440">
    <property type="entry name" value="AdoMet_MTases"/>
    <property type="match status" value="1"/>
</dbReference>
<name>A0ABX0GWS0_9ACTN</name>
<keyword evidence="1 5" id="KW-0489">Methyltransferase</keyword>
<dbReference type="PANTHER" id="PTHR43861">
    <property type="entry name" value="TRANS-ACONITATE 2-METHYLTRANSFERASE-RELATED"/>
    <property type="match status" value="1"/>
</dbReference>
<keyword evidence="6" id="KW-1185">Reference proteome</keyword>
<dbReference type="SUPFAM" id="SSF53335">
    <property type="entry name" value="S-adenosyl-L-methionine-dependent methyltransferases"/>
    <property type="match status" value="1"/>
</dbReference>
<evidence type="ECO:0000313" key="6">
    <source>
        <dbReference type="Proteomes" id="UP000800981"/>
    </source>
</evidence>
<dbReference type="EMBL" id="JAANNP010000014">
    <property type="protein sequence ID" value="NHC15025.1"/>
    <property type="molecule type" value="Genomic_DNA"/>
</dbReference>
<accession>A0ABX0GWS0</accession>
<dbReference type="GO" id="GO:0032259">
    <property type="term" value="P:methylation"/>
    <property type="evidence" value="ECO:0007669"/>
    <property type="project" value="UniProtKB-KW"/>
</dbReference>
<dbReference type="RefSeq" id="WP_166283095.1">
    <property type="nucleotide sequence ID" value="NZ_JAANNP010000014.1"/>
</dbReference>
<evidence type="ECO:0000313" key="5">
    <source>
        <dbReference type="EMBL" id="NHC15025.1"/>
    </source>
</evidence>
<dbReference type="Proteomes" id="UP000800981">
    <property type="component" value="Unassembled WGS sequence"/>
</dbReference>
<proteinExistence type="predicted"/>
<evidence type="ECO:0000256" key="2">
    <source>
        <dbReference type="ARBA" id="ARBA00022679"/>
    </source>
</evidence>
<organism evidence="5 6">
    <name type="scientific">Motilibacter deserti</name>
    <dbReference type="NCBI Taxonomy" id="2714956"/>
    <lineage>
        <taxon>Bacteria</taxon>
        <taxon>Bacillati</taxon>
        <taxon>Actinomycetota</taxon>
        <taxon>Actinomycetes</taxon>
        <taxon>Motilibacterales</taxon>
        <taxon>Motilibacteraceae</taxon>
        <taxon>Motilibacter</taxon>
    </lineage>
</organism>
<dbReference type="InterPro" id="IPR008854">
    <property type="entry name" value="TPMT"/>
</dbReference>